<dbReference type="Proteomes" id="UP001524502">
    <property type="component" value="Unassembled WGS sequence"/>
</dbReference>
<dbReference type="InterPro" id="IPR012349">
    <property type="entry name" value="Split_barrel_FMN-bd"/>
</dbReference>
<dbReference type="PANTHER" id="PTHR34071">
    <property type="entry name" value="5-NITROIMIDAZOLE ANTIBIOTICS RESISTANCE PROTEIN, NIMA-FAMILY-RELATED PROTEIN-RELATED"/>
    <property type="match status" value="1"/>
</dbReference>
<dbReference type="EMBL" id="JANFXK010000007">
    <property type="protein sequence ID" value="MCQ4636717.1"/>
    <property type="molecule type" value="Genomic_DNA"/>
</dbReference>
<accession>A0ABT1RNG2</accession>
<organism evidence="1 2">
    <name type="scientific">Anaerovorax odorimutans</name>
    <dbReference type="NCBI Taxonomy" id="109327"/>
    <lineage>
        <taxon>Bacteria</taxon>
        <taxon>Bacillati</taxon>
        <taxon>Bacillota</taxon>
        <taxon>Clostridia</taxon>
        <taxon>Peptostreptococcales</taxon>
        <taxon>Anaerovoracaceae</taxon>
        <taxon>Anaerovorax</taxon>
    </lineage>
</organism>
<comment type="caution">
    <text evidence="1">The sequence shown here is derived from an EMBL/GenBank/DDBJ whole genome shotgun (WGS) entry which is preliminary data.</text>
</comment>
<dbReference type="Gene3D" id="2.30.110.10">
    <property type="entry name" value="Electron Transport, Fmn-binding Protein, Chain A"/>
    <property type="match status" value="1"/>
</dbReference>
<dbReference type="RefSeq" id="WP_256131911.1">
    <property type="nucleotide sequence ID" value="NZ_JANFXK010000007.1"/>
</dbReference>
<keyword evidence="2" id="KW-1185">Reference proteome</keyword>
<dbReference type="Pfam" id="PF12900">
    <property type="entry name" value="Pyridox_ox_2"/>
    <property type="match status" value="1"/>
</dbReference>
<name>A0ABT1RNG2_9FIRM</name>
<dbReference type="SUPFAM" id="SSF50475">
    <property type="entry name" value="FMN-binding split barrel"/>
    <property type="match status" value="1"/>
</dbReference>
<evidence type="ECO:0000313" key="2">
    <source>
        <dbReference type="Proteomes" id="UP001524502"/>
    </source>
</evidence>
<dbReference type="InterPro" id="IPR024747">
    <property type="entry name" value="Pyridox_Oxase-rel"/>
</dbReference>
<protein>
    <submittedName>
        <fullName evidence="1">Pyridoxamine 5'-phosphate oxidase family protein</fullName>
    </submittedName>
</protein>
<proteinExistence type="predicted"/>
<reference evidence="1 2" key="1">
    <citation type="submission" date="2022-06" db="EMBL/GenBank/DDBJ databases">
        <title>Isolation of gut microbiota from human fecal samples.</title>
        <authorList>
            <person name="Pamer E.G."/>
            <person name="Barat B."/>
            <person name="Waligurski E."/>
            <person name="Medina S."/>
            <person name="Paddock L."/>
            <person name="Mostad J."/>
        </authorList>
    </citation>
    <scope>NUCLEOTIDE SEQUENCE [LARGE SCALE GENOMIC DNA]</scope>
    <source>
        <strain evidence="1 2">SL.3.17</strain>
    </source>
</reference>
<dbReference type="PANTHER" id="PTHR34071:SF2">
    <property type="entry name" value="FLAVIN-NUCLEOTIDE-BINDING PROTEIN"/>
    <property type="match status" value="1"/>
</dbReference>
<evidence type="ECO:0000313" key="1">
    <source>
        <dbReference type="EMBL" id="MCQ4636717.1"/>
    </source>
</evidence>
<gene>
    <name evidence="1" type="ORF">NE619_08240</name>
</gene>
<sequence>MFREMRRGKQELSLEESVKILKRGTSGVLAAAGDDDYPYAVPLSYVYADSKIFFHCAGEGHKLDAIARNSKVSFCVIDKDQIVPEKYTTYFRSVIAFGKARMLSDEEEKRAALELLAEKYSPEFEEGRRKEIDSQFRQVRMVEIKIEHMTGKEAIELVKEGRSPAKDFKF</sequence>